<name>A0ACD3YK52_FUSSC</name>
<protein>
    <submittedName>
        <fullName evidence="1">Uncharacterized protein</fullName>
    </submittedName>
</protein>
<dbReference type="Proteomes" id="UP000830768">
    <property type="component" value="Chromosome 1"/>
</dbReference>
<dbReference type="EMBL" id="CP090030">
    <property type="protein sequence ID" value="UPK89236.1"/>
    <property type="molecule type" value="Genomic_DNA"/>
</dbReference>
<proteinExistence type="predicted"/>
<evidence type="ECO:0000313" key="1">
    <source>
        <dbReference type="EMBL" id="UPK89236.1"/>
    </source>
</evidence>
<sequence length="221" mass="24780">MLRCHRRHDRWNVIAVPVEKRSGRWYRTSLETTTCPEDQWPDNISDKLLSQNPYVQSADIHYAIKPLPLGLRVTEVFPDDSWEEPRTTQTRIKGRGSAGSPTVTFVRLKDGAESDGVKCDYVLKLDVDGPLEQTPTCQLGILPAFGGYGVAITITGESSALAVKLTTRLLHGKEANVVDLFVDEARRKCDASCSRALPELPSKTEKDKDERLDRERQDGEE</sequence>
<evidence type="ECO:0000313" key="2">
    <source>
        <dbReference type="Proteomes" id="UP000830768"/>
    </source>
</evidence>
<organism evidence="1 2">
    <name type="scientific">Fusarium solani subsp. cucurbitae</name>
    <name type="common">Neocosmosporum cucurbitae</name>
    <dbReference type="NCBI Taxonomy" id="2747967"/>
    <lineage>
        <taxon>Eukaryota</taxon>
        <taxon>Fungi</taxon>
        <taxon>Dikarya</taxon>
        <taxon>Ascomycota</taxon>
        <taxon>Pezizomycotina</taxon>
        <taxon>Sordariomycetes</taxon>
        <taxon>Hypocreomycetidae</taxon>
        <taxon>Hypocreales</taxon>
        <taxon>Nectriaceae</taxon>
        <taxon>Fusarium</taxon>
        <taxon>Fusarium solani species complex</taxon>
    </lineage>
</organism>
<keyword evidence="2" id="KW-1185">Reference proteome</keyword>
<gene>
    <name evidence="1" type="ORF">LCI18_000171</name>
</gene>
<accession>A0ACD3YK52</accession>
<reference evidence="1" key="1">
    <citation type="submission" date="2021-11" db="EMBL/GenBank/DDBJ databases">
        <title>Fusarium solani-melongenae Genome sequencing and assembly.</title>
        <authorList>
            <person name="Xie S."/>
            <person name="Huang L."/>
            <person name="Zhang X."/>
        </authorList>
    </citation>
    <scope>NUCLEOTIDE SEQUENCE</scope>
    <source>
        <strain evidence="1">CRI 24-3</strain>
    </source>
</reference>